<dbReference type="InterPro" id="IPR028082">
    <property type="entry name" value="Peripla_BP_I"/>
</dbReference>
<gene>
    <name evidence="5" type="ORF">ACFSCS_11460</name>
</gene>
<dbReference type="CDD" id="cd01574">
    <property type="entry name" value="PBP1_LacI"/>
    <property type="match status" value="1"/>
</dbReference>
<keyword evidence="2 5" id="KW-0238">DNA-binding</keyword>
<evidence type="ECO:0000256" key="3">
    <source>
        <dbReference type="ARBA" id="ARBA00023163"/>
    </source>
</evidence>
<comment type="caution">
    <text evidence="5">The sequence shown here is derived from an EMBL/GenBank/DDBJ whole genome shotgun (WGS) entry which is preliminary data.</text>
</comment>
<keyword evidence="1" id="KW-0805">Transcription regulation</keyword>
<dbReference type="SMART" id="SM00354">
    <property type="entry name" value="HTH_LACI"/>
    <property type="match status" value="1"/>
</dbReference>
<dbReference type="EMBL" id="JBHUFZ010000026">
    <property type="protein sequence ID" value="MFD1890793.1"/>
    <property type="molecule type" value="Genomic_DNA"/>
</dbReference>
<dbReference type="InterPro" id="IPR010982">
    <property type="entry name" value="Lambda_DNA-bd_dom_sf"/>
</dbReference>
<dbReference type="InterPro" id="IPR046335">
    <property type="entry name" value="LacI/GalR-like_sensor"/>
</dbReference>
<feature type="domain" description="HTH lacI-type" evidence="4">
    <location>
        <begin position="20"/>
        <end position="74"/>
    </location>
</feature>
<dbReference type="Pfam" id="PF00356">
    <property type="entry name" value="LacI"/>
    <property type="match status" value="1"/>
</dbReference>
<evidence type="ECO:0000259" key="4">
    <source>
        <dbReference type="PROSITE" id="PS50932"/>
    </source>
</evidence>
<dbReference type="SUPFAM" id="SSF53822">
    <property type="entry name" value="Periplasmic binding protein-like I"/>
    <property type="match status" value="1"/>
</dbReference>
<dbReference type="SUPFAM" id="SSF47413">
    <property type="entry name" value="lambda repressor-like DNA-binding domains"/>
    <property type="match status" value="1"/>
</dbReference>
<dbReference type="Gene3D" id="3.40.50.2300">
    <property type="match status" value="2"/>
</dbReference>
<dbReference type="PROSITE" id="PS50932">
    <property type="entry name" value="HTH_LACI_2"/>
    <property type="match status" value="1"/>
</dbReference>
<reference evidence="6" key="1">
    <citation type="journal article" date="2019" name="Int. J. Syst. Evol. Microbiol.">
        <title>The Global Catalogue of Microorganisms (GCM) 10K type strain sequencing project: providing services to taxonomists for standard genome sequencing and annotation.</title>
        <authorList>
            <consortium name="The Broad Institute Genomics Platform"/>
            <consortium name="The Broad Institute Genome Sequencing Center for Infectious Disease"/>
            <person name="Wu L."/>
            <person name="Ma J."/>
        </authorList>
    </citation>
    <scope>NUCLEOTIDE SEQUENCE [LARGE SCALE GENOMIC DNA]</scope>
    <source>
        <strain evidence="6">CAIM 431</strain>
    </source>
</reference>
<keyword evidence="3" id="KW-0804">Transcription</keyword>
<evidence type="ECO:0000256" key="1">
    <source>
        <dbReference type="ARBA" id="ARBA00023015"/>
    </source>
</evidence>
<sequence>MNDTGKGTSRRGGIGWSDRPTAKDVAVLAGVSTQTVSRVANDTGNVLPETRQRVLEAMARLGYSPNAAARVLRAGRSSSLALVAHHISRTGEANIIEAVCSTAREHGYDVQLTIAPSGSAADLNQAMTRSRQGAAGLVVLGLETAAVNQLRFPPNLPVVVADSRTLSLPSVGSDQAGGAKLAVEHLLATGASTVHIVAGPENSVQSTQRVAAWRSVLTAAGCPVPPVLHGDWSPASGYQAAQQLADDQQVRAVFAANDEMAAGVLRALHEAGRRVPEDVRVAGFDDVSAPWLWPPVTSVRQDFSTIGELLISLLLDQLDNRPEPGAVPVTQSVVVPAQLIVRGSTMATATDGHW</sequence>
<proteinExistence type="predicted"/>
<accession>A0ABW4RZD2</accession>
<evidence type="ECO:0000256" key="2">
    <source>
        <dbReference type="ARBA" id="ARBA00023125"/>
    </source>
</evidence>
<dbReference type="CDD" id="cd01392">
    <property type="entry name" value="HTH_LacI"/>
    <property type="match status" value="1"/>
</dbReference>
<dbReference type="InterPro" id="IPR000843">
    <property type="entry name" value="HTH_LacI"/>
</dbReference>
<evidence type="ECO:0000313" key="5">
    <source>
        <dbReference type="EMBL" id="MFD1890793.1"/>
    </source>
</evidence>
<dbReference type="RefSeq" id="WP_343874121.1">
    <property type="nucleotide sequence ID" value="NZ_BAAAIX010000025.1"/>
</dbReference>
<protein>
    <submittedName>
        <fullName evidence="5">LacI family DNA-binding transcriptional regulator</fullName>
    </submittedName>
</protein>
<dbReference type="Proteomes" id="UP001597326">
    <property type="component" value="Unassembled WGS sequence"/>
</dbReference>
<name>A0ABW4RZD2_9ACTN</name>
<keyword evidence="6" id="KW-1185">Reference proteome</keyword>
<dbReference type="Pfam" id="PF13377">
    <property type="entry name" value="Peripla_BP_3"/>
    <property type="match status" value="1"/>
</dbReference>
<evidence type="ECO:0000313" key="6">
    <source>
        <dbReference type="Proteomes" id="UP001597326"/>
    </source>
</evidence>
<dbReference type="PANTHER" id="PTHR30146:SF153">
    <property type="entry name" value="LACTOSE OPERON REPRESSOR"/>
    <property type="match status" value="1"/>
</dbReference>
<dbReference type="PANTHER" id="PTHR30146">
    <property type="entry name" value="LACI-RELATED TRANSCRIPTIONAL REPRESSOR"/>
    <property type="match status" value="1"/>
</dbReference>
<dbReference type="Gene3D" id="1.10.260.40">
    <property type="entry name" value="lambda repressor-like DNA-binding domains"/>
    <property type="match status" value="1"/>
</dbReference>
<dbReference type="GO" id="GO:0003677">
    <property type="term" value="F:DNA binding"/>
    <property type="evidence" value="ECO:0007669"/>
    <property type="project" value="UniProtKB-KW"/>
</dbReference>
<organism evidence="5 6">
    <name type="scientific">Luteococcus peritonei</name>
    <dbReference type="NCBI Taxonomy" id="88874"/>
    <lineage>
        <taxon>Bacteria</taxon>
        <taxon>Bacillati</taxon>
        <taxon>Actinomycetota</taxon>
        <taxon>Actinomycetes</taxon>
        <taxon>Propionibacteriales</taxon>
        <taxon>Propionibacteriaceae</taxon>
        <taxon>Luteococcus</taxon>
    </lineage>
</organism>